<comment type="caution">
    <text evidence="1">The sequence shown here is derived from an EMBL/GenBank/DDBJ whole genome shotgun (WGS) entry which is preliminary data.</text>
</comment>
<dbReference type="Proteomes" id="UP001054945">
    <property type="component" value="Unassembled WGS sequence"/>
</dbReference>
<organism evidence="1 2">
    <name type="scientific">Caerostris extrusa</name>
    <name type="common">Bark spider</name>
    <name type="synonym">Caerostris bankana</name>
    <dbReference type="NCBI Taxonomy" id="172846"/>
    <lineage>
        <taxon>Eukaryota</taxon>
        <taxon>Metazoa</taxon>
        <taxon>Ecdysozoa</taxon>
        <taxon>Arthropoda</taxon>
        <taxon>Chelicerata</taxon>
        <taxon>Arachnida</taxon>
        <taxon>Araneae</taxon>
        <taxon>Araneomorphae</taxon>
        <taxon>Entelegynae</taxon>
        <taxon>Araneoidea</taxon>
        <taxon>Araneidae</taxon>
        <taxon>Caerostris</taxon>
    </lineage>
</organism>
<evidence type="ECO:0000313" key="2">
    <source>
        <dbReference type="Proteomes" id="UP001054945"/>
    </source>
</evidence>
<proteinExistence type="predicted"/>
<dbReference type="EMBL" id="BPLR01004181">
    <property type="protein sequence ID" value="GIX93009.1"/>
    <property type="molecule type" value="Genomic_DNA"/>
</dbReference>
<evidence type="ECO:0000313" key="1">
    <source>
        <dbReference type="EMBL" id="GIX93009.1"/>
    </source>
</evidence>
<evidence type="ECO:0008006" key="3">
    <source>
        <dbReference type="Google" id="ProtNLM"/>
    </source>
</evidence>
<reference evidence="1 2" key="1">
    <citation type="submission" date="2021-06" db="EMBL/GenBank/DDBJ databases">
        <title>Caerostris extrusa draft genome.</title>
        <authorList>
            <person name="Kono N."/>
            <person name="Arakawa K."/>
        </authorList>
    </citation>
    <scope>NUCLEOTIDE SEQUENCE [LARGE SCALE GENOMIC DNA]</scope>
</reference>
<sequence length="98" mass="11443">MSCGDETRHFSMCHPLLYSHKDAELKHKDNIEAFLGRSLANDGSAIYLRNYLTYALNNINRLNRYTIIIYSCRYDMTCRNSLCNAVDMARHKKIHDVL</sequence>
<protein>
    <recommendedName>
        <fullName evidence="3">C2H2-type domain-containing protein</fullName>
    </recommendedName>
</protein>
<keyword evidence="2" id="KW-1185">Reference proteome</keyword>
<name>A0AAV4P7J1_CAEEX</name>
<accession>A0AAV4P7J1</accession>
<dbReference type="AlphaFoldDB" id="A0AAV4P7J1"/>
<gene>
    <name evidence="1" type="ORF">CEXT_158271</name>
</gene>